<sequence length="537" mass="60990">MNKLKIVKIGIILVLWFVVGSVKIYAQSGREQVHFSIPKNIYFGGERIWVSSKVEQGNEEEESQIVYAELLNRYNESVAIAKMPLEKGASFNFLKLPQSLPSDHYLLRVFTRVSPYQDLESGMSQQLITVFNRLAPPAVVEERSESMVFQPKDEDRIRFSSIERSPGRKISVKLEGNENVRELSVAVINPFLSIQHQLKSSEVYESLEPKLIVPELFGHIIEAKVEPGQVDTTQLYYISVHGDKSALFTDRPDPDGTMFFDAGGMQNWDYLVAQANGNKSLLDFTIVSPAPRTHFKKSFEFPVLKITPSDEPYLKELLKGGQVEGYFSHEFNSSDAPVVTGFVEDRVYQLDDYTRFETVETVIKEYVPEISVKTVQKKKEFRSINEIRSFAFDSNPLMLVDAMPVFDSDQLAAFDPKGFKTLEILSRTFYLNEEEFPGVMSFSSYKNDFGGYPIPTNGILLEYAGIQPKITSAISLFEPFSETNQMMDWRTILYWSEVPQLSSSNDAVEIVIPELKGSFLVTIKTDQGTYTKVLEVN</sequence>
<dbReference type="Proteomes" id="UP000185221">
    <property type="component" value="Unassembled WGS sequence"/>
</dbReference>
<evidence type="ECO:0000313" key="2">
    <source>
        <dbReference type="Proteomes" id="UP000185221"/>
    </source>
</evidence>
<proteinExistence type="predicted"/>
<reference evidence="2" key="1">
    <citation type="submission" date="2016-11" db="EMBL/GenBank/DDBJ databases">
        <authorList>
            <person name="Varghese N."/>
            <person name="Submissions S."/>
        </authorList>
    </citation>
    <scope>NUCLEOTIDE SEQUENCE [LARGE SCALE GENOMIC DNA]</scope>
    <source>
        <strain evidence="2">DSM 15292</strain>
    </source>
</reference>
<dbReference type="RefSeq" id="WP_074226909.1">
    <property type="nucleotide sequence ID" value="NZ_FSRC01000004.1"/>
</dbReference>
<dbReference type="AlphaFoldDB" id="A0A1N6HYX5"/>
<accession>A0A1N6HYX5</accession>
<dbReference type="EMBL" id="FSRC01000004">
    <property type="protein sequence ID" value="SIO25014.1"/>
    <property type="molecule type" value="Genomic_DNA"/>
</dbReference>
<gene>
    <name evidence="1" type="ORF">SAMN05444394_4153</name>
</gene>
<dbReference type="STRING" id="226505.SAMN05444394_4153"/>
<evidence type="ECO:0000313" key="1">
    <source>
        <dbReference type="EMBL" id="SIO25014.1"/>
    </source>
</evidence>
<name>A0A1N6HYX5_9BACT</name>
<keyword evidence="2" id="KW-1185">Reference proteome</keyword>
<organism evidence="1 2">
    <name type="scientific">Algoriphagus halophilus</name>
    <dbReference type="NCBI Taxonomy" id="226505"/>
    <lineage>
        <taxon>Bacteria</taxon>
        <taxon>Pseudomonadati</taxon>
        <taxon>Bacteroidota</taxon>
        <taxon>Cytophagia</taxon>
        <taxon>Cytophagales</taxon>
        <taxon>Cyclobacteriaceae</taxon>
        <taxon>Algoriphagus</taxon>
    </lineage>
</organism>
<dbReference type="OrthoDB" id="679547at2"/>
<protein>
    <submittedName>
        <fullName evidence="1">Uncharacterized protein</fullName>
    </submittedName>
</protein>